<organism evidence="10 11">
    <name type="scientific">Amycolatopsis marina</name>
    <dbReference type="NCBI Taxonomy" id="490629"/>
    <lineage>
        <taxon>Bacteria</taxon>
        <taxon>Bacillati</taxon>
        <taxon>Actinomycetota</taxon>
        <taxon>Actinomycetes</taxon>
        <taxon>Pseudonocardiales</taxon>
        <taxon>Pseudonocardiaceae</taxon>
        <taxon>Amycolatopsis</taxon>
    </lineage>
</organism>
<evidence type="ECO:0000313" key="11">
    <source>
        <dbReference type="Proteomes" id="UP000243799"/>
    </source>
</evidence>
<evidence type="ECO:0000256" key="7">
    <source>
        <dbReference type="ARBA" id="ARBA00022989"/>
    </source>
</evidence>
<accession>A0A1I1BRZ8</accession>
<gene>
    <name evidence="9" type="primary">cobD</name>
    <name evidence="10" type="ORF">SAMN05216266_11545</name>
</gene>
<evidence type="ECO:0000256" key="2">
    <source>
        <dbReference type="ARBA" id="ARBA00004953"/>
    </source>
</evidence>
<evidence type="ECO:0000256" key="3">
    <source>
        <dbReference type="ARBA" id="ARBA00006263"/>
    </source>
</evidence>
<comment type="similarity">
    <text evidence="3 9">Belongs to the CobD/CbiB family.</text>
</comment>
<evidence type="ECO:0000256" key="5">
    <source>
        <dbReference type="ARBA" id="ARBA00022573"/>
    </source>
</evidence>
<evidence type="ECO:0000256" key="1">
    <source>
        <dbReference type="ARBA" id="ARBA00004651"/>
    </source>
</evidence>
<dbReference type="UniPathway" id="UPA00148"/>
<evidence type="ECO:0000256" key="6">
    <source>
        <dbReference type="ARBA" id="ARBA00022692"/>
    </source>
</evidence>
<dbReference type="GO" id="GO:0015420">
    <property type="term" value="F:ABC-type vitamin B12 transporter activity"/>
    <property type="evidence" value="ECO:0007669"/>
    <property type="project" value="UniProtKB-UniRule"/>
</dbReference>
<dbReference type="GO" id="GO:0005886">
    <property type="term" value="C:plasma membrane"/>
    <property type="evidence" value="ECO:0007669"/>
    <property type="project" value="UniProtKB-SubCell"/>
</dbReference>
<dbReference type="PANTHER" id="PTHR34308">
    <property type="entry name" value="COBALAMIN BIOSYNTHESIS PROTEIN CBIB"/>
    <property type="match status" value="1"/>
</dbReference>
<dbReference type="Proteomes" id="UP000243799">
    <property type="component" value="Unassembled WGS sequence"/>
</dbReference>
<keyword evidence="5 9" id="KW-0169">Cobalamin biosynthesis</keyword>
<dbReference type="RefSeq" id="WP_091675383.1">
    <property type="nucleotide sequence ID" value="NZ_FOKG01000015.1"/>
</dbReference>
<reference evidence="11" key="1">
    <citation type="submission" date="2016-10" db="EMBL/GenBank/DDBJ databases">
        <authorList>
            <person name="Varghese N."/>
            <person name="Submissions S."/>
        </authorList>
    </citation>
    <scope>NUCLEOTIDE SEQUENCE [LARGE SCALE GENOMIC DNA]</scope>
    <source>
        <strain evidence="11">CGMCC 4.3568</strain>
    </source>
</reference>
<protein>
    <recommendedName>
        <fullName evidence="9">Cobalamin biosynthesis protein CobD</fullName>
    </recommendedName>
</protein>
<dbReference type="HAMAP" id="MF_00024">
    <property type="entry name" value="CobD_CbiB"/>
    <property type="match status" value="1"/>
</dbReference>
<evidence type="ECO:0000256" key="9">
    <source>
        <dbReference type="HAMAP-Rule" id="MF_00024"/>
    </source>
</evidence>
<sequence length="317" mass="32877">MSAARAIGLLLGVLADGAIGDPRRANPSVRFGELSRCVESRVYADHPLPGALHTTGLAGAAVLAGVATERFGRRGPVLQAAGTAVVTWAVLGGARLAANGTELARALETGDLEAARRTLGGLDQRQTAGLEVIGLSRASVETVAEHTSDVVVAPLFWGAVAGAPGLLGSRAVTILARNAGRRVPKYRRFGWCAARLDEFVNLLPTRAAAAMTVAAAPVVGGSASGAWRAWRRDTLAHPSPNEGRVEAAFAGALEVRLGGRTVYAHGQEELPVLGDGRNPDTGHVTRAVELSRVVGWLAGLSSAVLALLVGLRRRRRA</sequence>
<feature type="transmembrane region" description="Helical" evidence="9">
    <location>
        <begin position="293"/>
        <end position="311"/>
    </location>
</feature>
<dbReference type="PANTHER" id="PTHR34308:SF1">
    <property type="entry name" value="COBALAMIN BIOSYNTHESIS PROTEIN CBIB"/>
    <property type="match status" value="1"/>
</dbReference>
<keyword evidence="6 9" id="KW-0812">Transmembrane</keyword>
<comment type="subcellular location">
    <subcellularLocation>
        <location evidence="1 9">Cell membrane</location>
        <topology evidence="1 9">Multi-pass membrane protein</topology>
    </subcellularLocation>
</comment>
<dbReference type="GO" id="GO:0048472">
    <property type="term" value="F:threonine-phosphate decarboxylase activity"/>
    <property type="evidence" value="ECO:0007669"/>
    <property type="project" value="InterPro"/>
</dbReference>
<dbReference type="GO" id="GO:0009236">
    <property type="term" value="P:cobalamin biosynthetic process"/>
    <property type="evidence" value="ECO:0007669"/>
    <property type="project" value="UniProtKB-UniRule"/>
</dbReference>
<comment type="caution">
    <text evidence="9">Lacks conserved residue(s) required for the propagation of feature annotation.</text>
</comment>
<evidence type="ECO:0000313" key="10">
    <source>
        <dbReference type="EMBL" id="SFB51210.1"/>
    </source>
</evidence>
<proteinExistence type="inferred from homology"/>
<dbReference type="EMBL" id="FOKG01000015">
    <property type="protein sequence ID" value="SFB51210.1"/>
    <property type="molecule type" value="Genomic_DNA"/>
</dbReference>
<keyword evidence="7 9" id="KW-1133">Transmembrane helix</keyword>
<keyword evidence="8 9" id="KW-0472">Membrane</keyword>
<dbReference type="Pfam" id="PF03186">
    <property type="entry name" value="CobD_Cbib"/>
    <property type="match status" value="1"/>
</dbReference>
<dbReference type="STRING" id="490629.SAMN05216266_11545"/>
<evidence type="ECO:0000256" key="8">
    <source>
        <dbReference type="ARBA" id="ARBA00023136"/>
    </source>
</evidence>
<dbReference type="AlphaFoldDB" id="A0A1I1BRZ8"/>
<evidence type="ECO:0000256" key="4">
    <source>
        <dbReference type="ARBA" id="ARBA00022475"/>
    </source>
</evidence>
<dbReference type="InterPro" id="IPR004485">
    <property type="entry name" value="Cobalamin_biosynth_CobD/CbiB"/>
</dbReference>
<keyword evidence="4 9" id="KW-1003">Cell membrane</keyword>
<comment type="pathway">
    <text evidence="2 9">Cofactor biosynthesis; adenosylcobalamin biosynthesis.</text>
</comment>
<comment type="function">
    <text evidence="9">Converts cobyric acid to cobinamide by the addition of aminopropanol on the F carboxylic group.</text>
</comment>
<dbReference type="OrthoDB" id="9811967at2"/>
<name>A0A1I1BRZ8_9PSEU</name>
<keyword evidence="11" id="KW-1185">Reference proteome</keyword>